<dbReference type="InterPro" id="IPR029044">
    <property type="entry name" value="Nucleotide-diphossugar_trans"/>
</dbReference>
<organism evidence="2 3">
    <name type="scientific">Sorangium cellulosum</name>
    <name type="common">Polyangium cellulosum</name>
    <dbReference type="NCBI Taxonomy" id="56"/>
    <lineage>
        <taxon>Bacteria</taxon>
        <taxon>Pseudomonadati</taxon>
        <taxon>Myxococcota</taxon>
        <taxon>Polyangia</taxon>
        <taxon>Polyangiales</taxon>
        <taxon>Polyangiaceae</taxon>
        <taxon>Sorangium</taxon>
    </lineage>
</organism>
<dbReference type="PANTHER" id="PTHR47183">
    <property type="entry name" value="GLUCOSE-1-PHOSPHATE CYTIDYLYLTRANSFERASE-RELATED"/>
    <property type="match status" value="1"/>
</dbReference>
<dbReference type="CDD" id="cd02524">
    <property type="entry name" value="G1P_cytidylyltransferase"/>
    <property type="match status" value="1"/>
</dbReference>
<proteinExistence type="predicted"/>
<reference evidence="2 3" key="1">
    <citation type="submission" date="2014-02" db="EMBL/GenBank/DDBJ databases">
        <title>The small core and large imbalanced accessory genome model reveals a collaborative survival strategy of Sorangium cellulosum strains in nature.</title>
        <authorList>
            <person name="Han K."/>
            <person name="Peng R."/>
            <person name="Blom J."/>
            <person name="Li Y.-Z."/>
        </authorList>
    </citation>
    <scope>NUCLEOTIDE SEQUENCE [LARGE SCALE GENOMIC DNA]</scope>
    <source>
        <strain evidence="2 3">So0011-07</strain>
    </source>
</reference>
<dbReference type="PANTHER" id="PTHR47183:SF1">
    <property type="entry name" value="GLUCOSE-1-PHOSPHATE CYTIDYLYLTRANSFERASE"/>
    <property type="match status" value="1"/>
</dbReference>
<evidence type="ECO:0000313" key="3">
    <source>
        <dbReference type="Proteomes" id="UP000075635"/>
    </source>
</evidence>
<sequence>MKIVVLAGGLGTRLSEETVDRPKPMVEIGGQPILWHIMQMYAAHGFDDFVVACGYKGDFIKDWFAGLRTRRADFTVDLRSGEVDALGVHCPSWRVTLIDTGLHTQTGGRIRRLSRVLGREPFMVTYGDGVGDIDIAKLVAFHRSHGKLATITAVRPPARFGVLDLRGSEVAAFAEKPQAEGGWINGGFFVFEPGALDYLDCDDATPLEREPLERLAALGQLMAYQHEGFWQPMDTLRDKRLLERLWDEGRAPWRTWS</sequence>
<dbReference type="SUPFAM" id="SSF53448">
    <property type="entry name" value="Nucleotide-diphospho-sugar transferases"/>
    <property type="match status" value="1"/>
</dbReference>
<comment type="caution">
    <text evidence="2">The sequence shown here is derived from an EMBL/GenBank/DDBJ whole genome shotgun (WGS) entry which is preliminary data.</text>
</comment>
<dbReference type="NCBIfam" id="TIGR02623">
    <property type="entry name" value="G1P_cyt_trans"/>
    <property type="match status" value="1"/>
</dbReference>
<accession>A0A150R0Z1</accession>
<dbReference type="InterPro" id="IPR046981">
    <property type="entry name" value="G1P_cyt_trans"/>
</dbReference>
<dbReference type="InterPro" id="IPR013446">
    <property type="entry name" value="G1P_cyt_trans-like"/>
</dbReference>
<name>A0A150R0Z1_SORCE</name>
<dbReference type="InterPro" id="IPR005835">
    <property type="entry name" value="NTP_transferase_dom"/>
</dbReference>
<dbReference type="EMBL" id="JEMB01003348">
    <property type="protein sequence ID" value="KYF73801.1"/>
    <property type="molecule type" value="Genomic_DNA"/>
</dbReference>
<dbReference type="Gene3D" id="3.90.550.10">
    <property type="entry name" value="Spore Coat Polysaccharide Biosynthesis Protein SpsA, Chain A"/>
    <property type="match status" value="1"/>
</dbReference>
<dbReference type="AlphaFoldDB" id="A0A150R0Z1"/>
<keyword evidence="2" id="KW-0808">Transferase</keyword>
<gene>
    <name evidence="2" type="ORF">BE17_45260</name>
</gene>
<evidence type="ECO:0000313" key="2">
    <source>
        <dbReference type="EMBL" id="KYF73801.1"/>
    </source>
</evidence>
<protein>
    <submittedName>
        <fullName evidence="2">Glucose-1-phosphate cytidylyltransferase</fullName>
    </submittedName>
</protein>
<keyword evidence="2" id="KW-0548">Nucleotidyltransferase</keyword>
<evidence type="ECO:0000259" key="1">
    <source>
        <dbReference type="Pfam" id="PF00483"/>
    </source>
</evidence>
<dbReference type="GO" id="GO:0047343">
    <property type="term" value="F:glucose-1-phosphate cytidylyltransferase activity"/>
    <property type="evidence" value="ECO:0007669"/>
    <property type="project" value="InterPro"/>
</dbReference>
<dbReference type="Pfam" id="PF00483">
    <property type="entry name" value="NTP_transferase"/>
    <property type="match status" value="1"/>
</dbReference>
<feature type="domain" description="Nucleotidyl transferase" evidence="1">
    <location>
        <begin position="3"/>
        <end position="223"/>
    </location>
</feature>
<dbReference type="Proteomes" id="UP000075635">
    <property type="component" value="Unassembled WGS sequence"/>
</dbReference>
<dbReference type="GO" id="GO:0009243">
    <property type="term" value="P:O antigen biosynthetic process"/>
    <property type="evidence" value="ECO:0007669"/>
    <property type="project" value="InterPro"/>
</dbReference>